<sequence>MSWMDSWSRPSKSQPVPAPYYLTVGPSAKYCHTCGRIIGQRRQNTSKTTNSGPGVKFCSERCKRGKPSTAPGSLDVRVQEALGALLMGREIRRPNVNANGTSETGEVGNADELTVKAKGKPKKGDPRIVVALSELEIAVFGDRRDPEKTYGRRKNRAFRGVREEGDDWKSVDMVDSPPARPSTNRPDEADATDGTASLTADSDSDSDSEREAEQGQGGVPLAGTVIMENGIVIGHHIRPPQTTAAVNFSVGGERGWSEKIEETPEMLAKRREGQKLAEDREFLKRAVRRAVVFGLEVDAEEEGRGAKGGKGKKRKGKGDEDGDEGAEGNGKVRRMCEALMAGAVVEPSFAKGDWSVRWRED</sequence>
<feature type="compositionally biased region" description="Low complexity" evidence="1">
    <location>
        <begin position="192"/>
        <end position="201"/>
    </location>
</feature>
<gene>
    <name evidence="2" type="ORF">B0A48_02728</name>
</gene>
<comment type="caution">
    <text evidence="2">The sequence shown here is derived from an EMBL/GenBank/DDBJ whole genome shotgun (WGS) entry which is preliminary data.</text>
</comment>
<dbReference type="OrthoDB" id="537467at2759"/>
<reference evidence="3" key="1">
    <citation type="submission" date="2017-03" db="EMBL/GenBank/DDBJ databases">
        <title>Genomes of endolithic fungi from Antarctica.</title>
        <authorList>
            <person name="Coleine C."/>
            <person name="Masonjones S."/>
            <person name="Stajich J.E."/>
        </authorList>
    </citation>
    <scope>NUCLEOTIDE SEQUENCE [LARGE SCALE GENOMIC DNA]</scope>
    <source>
        <strain evidence="3">CCFEE 5527</strain>
    </source>
</reference>
<dbReference type="AlphaFoldDB" id="A0A1V8TL38"/>
<feature type="region of interest" description="Disordered" evidence="1">
    <location>
        <begin position="164"/>
        <end position="223"/>
    </location>
</feature>
<evidence type="ECO:0000313" key="3">
    <source>
        <dbReference type="Proteomes" id="UP000192596"/>
    </source>
</evidence>
<dbReference type="Proteomes" id="UP000192596">
    <property type="component" value="Unassembled WGS sequence"/>
</dbReference>
<dbReference type="EMBL" id="NAJO01000005">
    <property type="protein sequence ID" value="OQO12089.1"/>
    <property type="molecule type" value="Genomic_DNA"/>
</dbReference>
<protein>
    <submittedName>
        <fullName evidence="2">Uncharacterized protein</fullName>
    </submittedName>
</protein>
<keyword evidence="3" id="KW-1185">Reference proteome</keyword>
<feature type="region of interest" description="Disordered" evidence="1">
    <location>
        <begin position="298"/>
        <end position="330"/>
    </location>
</feature>
<accession>A0A1V8TL38</accession>
<evidence type="ECO:0000313" key="2">
    <source>
        <dbReference type="EMBL" id="OQO12089.1"/>
    </source>
</evidence>
<feature type="region of interest" description="Disordered" evidence="1">
    <location>
        <begin position="95"/>
        <end position="124"/>
    </location>
</feature>
<feature type="compositionally biased region" description="Basic residues" evidence="1">
    <location>
        <begin position="307"/>
        <end position="316"/>
    </location>
</feature>
<dbReference type="InParanoid" id="A0A1V8TL38"/>
<name>A0A1V8TL38_9PEZI</name>
<proteinExistence type="predicted"/>
<organism evidence="2 3">
    <name type="scientific">Cryoendolithus antarcticus</name>
    <dbReference type="NCBI Taxonomy" id="1507870"/>
    <lineage>
        <taxon>Eukaryota</taxon>
        <taxon>Fungi</taxon>
        <taxon>Dikarya</taxon>
        <taxon>Ascomycota</taxon>
        <taxon>Pezizomycotina</taxon>
        <taxon>Dothideomycetes</taxon>
        <taxon>Dothideomycetidae</taxon>
        <taxon>Cladosporiales</taxon>
        <taxon>Cladosporiaceae</taxon>
        <taxon>Cryoendolithus</taxon>
    </lineage>
</organism>
<evidence type="ECO:0000256" key="1">
    <source>
        <dbReference type="SAM" id="MobiDB-lite"/>
    </source>
</evidence>